<keyword evidence="3" id="KW-1185">Reference proteome</keyword>
<dbReference type="EMBL" id="CAJGYO010000002">
    <property type="protein sequence ID" value="CAD6215142.1"/>
    <property type="molecule type" value="Genomic_DNA"/>
</dbReference>
<dbReference type="OrthoDB" id="10261753at2759"/>
<proteinExistence type="predicted"/>
<dbReference type="GO" id="GO:0051721">
    <property type="term" value="F:protein phosphatase 2A binding"/>
    <property type="evidence" value="ECO:0007669"/>
    <property type="project" value="TreeGrafter"/>
</dbReference>
<dbReference type="GO" id="GO:0005829">
    <property type="term" value="C:cytosol"/>
    <property type="evidence" value="ECO:0007669"/>
    <property type="project" value="TreeGrafter"/>
</dbReference>
<sequence>MVDVEEVGSKMQSQMRLHAEPEDDTADLPLPVLFDRVSRLHALASSSALDQDGIRTGVDLLRCCDEMVSKLGLFSGNETKEDVSTANLKYLLLTT</sequence>
<dbReference type="InterPro" id="IPR038511">
    <property type="entry name" value="TAP42/TAP46-like_sf"/>
</dbReference>
<organism evidence="2 3">
    <name type="scientific">Miscanthus lutarioriparius</name>
    <dbReference type="NCBI Taxonomy" id="422564"/>
    <lineage>
        <taxon>Eukaryota</taxon>
        <taxon>Viridiplantae</taxon>
        <taxon>Streptophyta</taxon>
        <taxon>Embryophyta</taxon>
        <taxon>Tracheophyta</taxon>
        <taxon>Spermatophyta</taxon>
        <taxon>Magnoliopsida</taxon>
        <taxon>Liliopsida</taxon>
        <taxon>Poales</taxon>
        <taxon>Poaceae</taxon>
        <taxon>PACMAD clade</taxon>
        <taxon>Panicoideae</taxon>
        <taxon>Andropogonodae</taxon>
        <taxon>Andropogoneae</taxon>
        <taxon>Saccharinae</taxon>
        <taxon>Miscanthus</taxon>
    </lineage>
</organism>
<evidence type="ECO:0000313" key="3">
    <source>
        <dbReference type="Proteomes" id="UP000604825"/>
    </source>
</evidence>
<dbReference type="PANTHER" id="PTHR10933:SF9">
    <property type="entry name" value="IMMUNOGLOBULIN-BINDING PROTEIN 1"/>
    <property type="match status" value="1"/>
</dbReference>
<dbReference type="InterPro" id="IPR007304">
    <property type="entry name" value="TAP46-like"/>
</dbReference>
<evidence type="ECO:0000256" key="1">
    <source>
        <dbReference type="SAM" id="MobiDB-lite"/>
    </source>
</evidence>
<dbReference type="Gene3D" id="1.25.40.540">
    <property type="entry name" value="TAP42-like family"/>
    <property type="match status" value="1"/>
</dbReference>
<accession>A0A811MZZ9</accession>
<evidence type="ECO:0000313" key="2">
    <source>
        <dbReference type="EMBL" id="CAD6215142.1"/>
    </source>
</evidence>
<reference evidence="2" key="1">
    <citation type="submission" date="2020-10" db="EMBL/GenBank/DDBJ databases">
        <authorList>
            <person name="Han B."/>
            <person name="Lu T."/>
            <person name="Zhao Q."/>
            <person name="Huang X."/>
            <person name="Zhao Y."/>
        </authorList>
    </citation>
    <scope>NUCLEOTIDE SEQUENCE</scope>
</reference>
<protein>
    <submittedName>
        <fullName evidence="2">Uncharacterized protein</fullName>
    </submittedName>
</protein>
<dbReference type="GO" id="GO:0035303">
    <property type="term" value="P:regulation of dephosphorylation"/>
    <property type="evidence" value="ECO:0007669"/>
    <property type="project" value="TreeGrafter"/>
</dbReference>
<feature type="region of interest" description="Disordered" evidence="1">
    <location>
        <begin position="1"/>
        <end position="23"/>
    </location>
</feature>
<dbReference type="Proteomes" id="UP000604825">
    <property type="component" value="Unassembled WGS sequence"/>
</dbReference>
<dbReference type="Pfam" id="PF04177">
    <property type="entry name" value="TAP42"/>
    <property type="match status" value="1"/>
</dbReference>
<dbReference type="GO" id="GO:0009966">
    <property type="term" value="P:regulation of signal transduction"/>
    <property type="evidence" value="ECO:0007669"/>
    <property type="project" value="InterPro"/>
</dbReference>
<comment type="caution">
    <text evidence="2">The sequence shown here is derived from an EMBL/GenBank/DDBJ whole genome shotgun (WGS) entry which is preliminary data.</text>
</comment>
<dbReference type="PANTHER" id="PTHR10933">
    <property type="entry name" value="IMMUNOGLOBULIN-BINDING PROTEIN 1"/>
    <property type="match status" value="1"/>
</dbReference>
<name>A0A811MZZ9_9POAL</name>
<dbReference type="AlphaFoldDB" id="A0A811MZZ9"/>
<gene>
    <name evidence="2" type="ORF">NCGR_LOCUS10418</name>
</gene>